<name>A0A2A4F1K3_9BURK</name>
<feature type="domain" description="Phosphoribosyl-dephospho-CoA transferase MdcG N-terminal" evidence="1">
    <location>
        <begin position="13"/>
        <end position="63"/>
    </location>
</feature>
<protein>
    <submittedName>
        <fullName evidence="2">Phosphoribosyl-dephospho-CoA transferase</fullName>
    </submittedName>
</protein>
<accession>A0A2A4F1K3</accession>
<keyword evidence="2" id="KW-0808">Transferase</keyword>
<feature type="non-terminal residue" evidence="2">
    <location>
        <position position="67"/>
    </location>
</feature>
<proteinExistence type="predicted"/>
<dbReference type="EMBL" id="MTZU01000095">
    <property type="protein sequence ID" value="PCE27261.1"/>
    <property type="molecule type" value="Genomic_DNA"/>
</dbReference>
<dbReference type="Proteomes" id="UP000217994">
    <property type="component" value="Unassembled WGS sequence"/>
</dbReference>
<evidence type="ECO:0000313" key="2">
    <source>
        <dbReference type="EMBL" id="PCE27261.1"/>
    </source>
</evidence>
<dbReference type="Pfam" id="PF20866">
    <property type="entry name" value="MdcG_N"/>
    <property type="match status" value="1"/>
</dbReference>
<sequence length="67" mass="7123">MNSLAPRSDAPLRRHTLVTLTAAGWAALFARDAALAADAPVCRWAERGWPLVVRRTLPGESGDSGVP</sequence>
<reference evidence="2 3" key="1">
    <citation type="submission" date="2017-01" db="EMBL/GenBank/DDBJ databases">
        <title>Whole-Genome Shotgun Sequencing of Two beta-Proteobacterial Species in Search of the Bulgecin Biosynthetic Cluster.</title>
        <authorList>
            <person name="Horsman M.E."/>
            <person name="Marous D.R."/>
            <person name="Li R."/>
            <person name="Oliver R.A."/>
            <person name="Byun B."/>
            <person name="Emrich S.J."/>
            <person name="Boggess B."/>
            <person name="Townsend C.A."/>
            <person name="Mobashery S."/>
        </authorList>
    </citation>
    <scope>NUCLEOTIDE SEQUENCE [LARGE SCALE GENOMIC DNA]</scope>
    <source>
        <strain evidence="2 3">ATCC 31433</strain>
    </source>
</reference>
<organism evidence="2 3">
    <name type="scientific">Burkholderia ubonensis subsp. mesacidophila</name>
    <dbReference type="NCBI Taxonomy" id="265293"/>
    <lineage>
        <taxon>Bacteria</taxon>
        <taxon>Pseudomonadati</taxon>
        <taxon>Pseudomonadota</taxon>
        <taxon>Betaproteobacteria</taxon>
        <taxon>Burkholderiales</taxon>
        <taxon>Burkholderiaceae</taxon>
        <taxon>Burkholderia</taxon>
        <taxon>Burkholderia cepacia complex</taxon>
    </lineage>
</organism>
<dbReference type="InterPro" id="IPR048903">
    <property type="entry name" value="MdcG_N"/>
</dbReference>
<dbReference type="GO" id="GO:0016740">
    <property type="term" value="F:transferase activity"/>
    <property type="evidence" value="ECO:0007669"/>
    <property type="project" value="UniProtKB-KW"/>
</dbReference>
<gene>
    <name evidence="2" type="ORF">BZL54_29815</name>
</gene>
<evidence type="ECO:0000259" key="1">
    <source>
        <dbReference type="Pfam" id="PF20866"/>
    </source>
</evidence>
<dbReference type="AlphaFoldDB" id="A0A2A4F1K3"/>
<comment type="caution">
    <text evidence="2">The sequence shown here is derived from an EMBL/GenBank/DDBJ whole genome shotgun (WGS) entry which is preliminary data.</text>
</comment>
<evidence type="ECO:0000313" key="3">
    <source>
        <dbReference type="Proteomes" id="UP000217994"/>
    </source>
</evidence>